<evidence type="ECO:0000313" key="5">
    <source>
        <dbReference type="Proteomes" id="UP000799778"/>
    </source>
</evidence>
<dbReference type="OrthoDB" id="429813at2759"/>
<sequence>MAFWTTVMDSSRIRDASSVGRRLVPVMVDQIAKEDPRRKIFSFPKSEDLKDGFQDLDFSTFANAVNKTAFFIQREIGRSSMFETVLYMGDPDVRHFIALVALMKTGHKVLFSSHHNSIAGHVDLIRRTDCAILLHTAGFSISHIAEKCRMETICMPELDYLLDDSQSCEHYPYNFTFEEAKNHPCVVVHTSGSTGMPKPVVWTHQALVHSDVHHKVPQFEGRPTIYGGVSDQGSRTFSALPMSHGAGLLGGMVLSLFNKTTVVLGPPGPVTADTVSDIIEYGHIDSMKCVPVTLEDVAQRPDVLAKLKDLYHIIYVGGQLSKRAGDTITNYTHLYCSMASTETTTIIQHATDPNDWNYMMFNPDYNGIEMRPLGHLYELVFVRRPEIEEFQGIFKTFPKKKEYSMSDLYSKHPTKPHHWKYEGRKDGMIIFKNGWNFNPLIHEQLIMAHTAVENCVLVGTGRDKPAAIIKLSKEYYTEDREALEDLLDDIWENVEQANELADTAGQLEQEYVIWARNDKPFLIAGKGTVQRKATIELYEHEVDELYRIRG</sequence>
<dbReference type="InterPro" id="IPR000873">
    <property type="entry name" value="AMP-dep_synth/lig_dom"/>
</dbReference>
<gene>
    <name evidence="4" type="ORF">BU24DRAFT_228648</name>
</gene>
<dbReference type="Gene3D" id="3.40.50.12780">
    <property type="entry name" value="N-terminal domain of ligase-like"/>
    <property type="match status" value="1"/>
</dbReference>
<keyword evidence="1" id="KW-0596">Phosphopantetheine</keyword>
<dbReference type="GeneID" id="54279541"/>
<evidence type="ECO:0000256" key="1">
    <source>
        <dbReference type="ARBA" id="ARBA00022450"/>
    </source>
</evidence>
<protein>
    <submittedName>
        <fullName evidence="4">Acetyl-CoA synthetase-like protein</fullName>
    </submittedName>
</protein>
<dbReference type="PROSITE" id="PS00455">
    <property type="entry name" value="AMP_BINDING"/>
    <property type="match status" value="1"/>
</dbReference>
<evidence type="ECO:0000259" key="3">
    <source>
        <dbReference type="Pfam" id="PF00501"/>
    </source>
</evidence>
<reference evidence="4" key="1">
    <citation type="journal article" date="2020" name="Stud. Mycol.">
        <title>101 Dothideomycetes genomes: a test case for predicting lifestyles and emergence of pathogens.</title>
        <authorList>
            <person name="Haridas S."/>
            <person name="Albert R."/>
            <person name="Binder M."/>
            <person name="Bloem J."/>
            <person name="Labutti K."/>
            <person name="Salamov A."/>
            <person name="Andreopoulos B."/>
            <person name="Baker S."/>
            <person name="Barry K."/>
            <person name="Bills G."/>
            <person name="Bluhm B."/>
            <person name="Cannon C."/>
            <person name="Castanera R."/>
            <person name="Culley D."/>
            <person name="Daum C."/>
            <person name="Ezra D."/>
            <person name="Gonzalez J."/>
            <person name="Henrissat B."/>
            <person name="Kuo A."/>
            <person name="Liang C."/>
            <person name="Lipzen A."/>
            <person name="Lutzoni F."/>
            <person name="Magnuson J."/>
            <person name="Mondo S."/>
            <person name="Nolan M."/>
            <person name="Ohm R."/>
            <person name="Pangilinan J."/>
            <person name="Park H.-J."/>
            <person name="Ramirez L."/>
            <person name="Alfaro M."/>
            <person name="Sun H."/>
            <person name="Tritt A."/>
            <person name="Yoshinaga Y."/>
            <person name="Zwiers L.-H."/>
            <person name="Turgeon B."/>
            <person name="Goodwin S."/>
            <person name="Spatafora J."/>
            <person name="Crous P."/>
            <person name="Grigoriev I."/>
        </authorList>
    </citation>
    <scope>NUCLEOTIDE SEQUENCE</scope>
    <source>
        <strain evidence="4">CBS 175.79</strain>
    </source>
</reference>
<keyword evidence="2" id="KW-0597">Phosphoprotein</keyword>
<dbReference type="InterPro" id="IPR020845">
    <property type="entry name" value="AMP-binding_CS"/>
</dbReference>
<keyword evidence="5" id="KW-1185">Reference proteome</keyword>
<dbReference type="EMBL" id="ML978070">
    <property type="protein sequence ID" value="KAF2015128.1"/>
    <property type="molecule type" value="Genomic_DNA"/>
</dbReference>
<dbReference type="RefSeq" id="XP_033383467.1">
    <property type="nucleotide sequence ID" value="XM_033522144.1"/>
</dbReference>
<dbReference type="PANTHER" id="PTHR43439">
    <property type="entry name" value="PHENYLACETATE-COENZYME A LIGASE"/>
    <property type="match status" value="1"/>
</dbReference>
<dbReference type="Pfam" id="PF00501">
    <property type="entry name" value="AMP-binding"/>
    <property type="match status" value="1"/>
</dbReference>
<dbReference type="Pfam" id="PF23562">
    <property type="entry name" value="AMP-binding_C_3"/>
    <property type="match status" value="1"/>
</dbReference>
<dbReference type="Proteomes" id="UP000799778">
    <property type="component" value="Unassembled WGS sequence"/>
</dbReference>
<dbReference type="AlphaFoldDB" id="A0A6A5XPF4"/>
<proteinExistence type="predicted"/>
<dbReference type="InterPro" id="IPR042099">
    <property type="entry name" value="ANL_N_sf"/>
</dbReference>
<name>A0A6A5XPF4_9PLEO</name>
<dbReference type="PANTHER" id="PTHR43439:SF2">
    <property type="entry name" value="ENZYME, PUTATIVE (JCVI)-RELATED"/>
    <property type="match status" value="1"/>
</dbReference>
<dbReference type="SUPFAM" id="SSF56801">
    <property type="entry name" value="Acetyl-CoA synthetase-like"/>
    <property type="match status" value="1"/>
</dbReference>
<evidence type="ECO:0000313" key="4">
    <source>
        <dbReference type="EMBL" id="KAF2015128.1"/>
    </source>
</evidence>
<dbReference type="InterPro" id="IPR051414">
    <property type="entry name" value="Adenylate-forming_Reductase"/>
</dbReference>
<organism evidence="4 5">
    <name type="scientific">Aaosphaeria arxii CBS 175.79</name>
    <dbReference type="NCBI Taxonomy" id="1450172"/>
    <lineage>
        <taxon>Eukaryota</taxon>
        <taxon>Fungi</taxon>
        <taxon>Dikarya</taxon>
        <taxon>Ascomycota</taxon>
        <taxon>Pezizomycotina</taxon>
        <taxon>Dothideomycetes</taxon>
        <taxon>Pleosporomycetidae</taxon>
        <taxon>Pleosporales</taxon>
        <taxon>Pleosporales incertae sedis</taxon>
        <taxon>Aaosphaeria</taxon>
    </lineage>
</organism>
<accession>A0A6A5XPF4</accession>
<evidence type="ECO:0000256" key="2">
    <source>
        <dbReference type="ARBA" id="ARBA00022553"/>
    </source>
</evidence>
<feature type="domain" description="AMP-dependent synthetase/ligase" evidence="3">
    <location>
        <begin position="37"/>
        <end position="357"/>
    </location>
</feature>